<reference evidence="2 3" key="1">
    <citation type="journal article" date="2019" name="Nat. Microbiol.">
        <title>Mediterranean grassland soil C-N compound turnover is dependent on rainfall and depth, and is mediated by genomically divergent microorganisms.</title>
        <authorList>
            <person name="Diamond S."/>
            <person name="Andeer P.F."/>
            <person name="Li Z."/>
            <person name="Crits-Christoph A."/>
            <person name="Burstein D."/>
            <person name="Anantharaman K."/>
            <person name="Lane K.R."/>
            <person name="Thomas B.C."/>
            <person name="Pan C."/>
            <person name="Northen T.R."/>
            <person name="Banfield J.F."/>
        </authorList>
    </citation>
    <scope>NUCLEOTIDE SEQUENCE [LARGE SCALE GENOMIC DNA]</scope>
    <source>
        <strain evidence="2">NP_3</strain>
    </source>
</reference>
<organism evidence="2 3">
    <name type="scientific">Candidatus Segetimicrobium genomatis</name>
    <dbReference type="NCBI Taxonomy" id="2569760"/>
    <lineage>
        <taxon>Bacteria</taxon>
        <taxon>Bacillati</taxon>
        <taxon>Candidatus Sysuimicrobiota</taxon>
        <taxon>Candidatus Sysuimicrobiia</taxon>
        <taxon>Candidatus Sysuimicrobiales</taxon>
        <taxon>Candidatus Segetimicrobiaceae</taxon>
        <taxon>Candidatus Segetimicrobium</taxon>
    </lineage>
</organism>
<dbReference type="EMBL" id="VBAK01000145">
    <property type="protein sequence ID" value="TMI88114.1"/>
    <property type="molecule type" value="Genomic_DNA"/>
</dbReference>
<evidence type="ECO:0000313" key="3">
    <source>
        <dbReference type="Proteomes" id="UP000318509"/>
    </source>
</evidence>
<dbReference type="PANTHER" id="PTHR43685">
    <property type="entry name" value="GLYCOSYLTRANSFERASE"/>
    <property type="match status" value="1"/>
</dbReference>
<accession>A0A537JX92</accession>
<dbReference type="PANTHER" id="PTHR43685:SF3">
    <property type="entry name" value="SLR2126 PROTEIN"/>
    <property type="match status" value="1"/>
</dbReference>
<dbReference type="InterPro" id="IPR029044">
    <property type="entry name" value="Nucleotide-diphossugar_trans"/>
</dbReference>
<dbReference type="SUPFAM" id="SSF53448">
    <property type="entry name" value="Nucleotide-diphospho-sugar transferases"/>
    <property type="match status" value="1"/>
</dbReference>
<sequence>MEISVIIPTCNNRDVLARTLHTLQTQQFPHDQYEIVVVDDGSTDGTAEMIHAARGPAPVRYHAQAHRGRAAARNAGVRIARGRIVVFLDSDFWADPTLLAAHHAHYPRDARAIVVQGASRTHPESLTTPFMKAREVRVELPPGPPGRISLFRVSTRNLSLLRADFLAAGGFDEAFGGYGWEDIELAWRMRAGGAKFYYEPRAAGDHFAVQDLDGLRRKMRDGGKSAVYFCEKHRRSLWLRIRLEIAACLLPIKWLVYRTPLITPLVRRLVPVASSRGWAAVLGECTNHLVWEAYYAGVFESLAARRRKIRPEAAAGRSSGRIEAN</sequence>
<dbReference type="InterPro" id="IPR001173">
    <property type="entry name" value="Glyco_trans_2-like"/>
</dbReference>
<protein>
    <submittedName>
        <fullName evidence="2">Glycosyltransferase</fullName>
    </submittedName>
</protein>
<dbReference type="GO" id="GO:0016740">
    <property type="term" value="F:transferase activity"/>
    <property type="evidence" value="ECO:0007669"/>
    <property type="project" value="UniProtKB-KW"/>
</dbReference>
<evidence type="ECO:0000259" key="1">
    <source>
        <dbReference type="Pfam" id="PF00535"/>
    </source>
</evidence>
<comment type="caution">
    <text evidence="2">The sequence shown here is derived from an EMBL/GenBank/DDBJ whole genome shotgun (WGS) entry which is preliminary data.</text>
</comment>
<dbReference type="Proteomes" id="UP000318509">
    <property type="component" value="Unassembled WGS sequence"/>
</dbReference>
<dbReference type="Pfam" id="PF00535">
    <property type="entry name" value="Glycos_transf_2"/>
    <property type="match status" value="1"/>
</dbReference>
<evidence type="ECO:0000313" key="2">
    <source>
        <dbReference type="EMBL" id="TMI88114.1"/>
    </source>
</evidence>
<dbReference type="AlphaFoldDB" id="A0A537JX92"/>
<dbReference type="Gene3D" id="3.90.550.10">
    <property type="entry name" value="Spore Coat Polysaccharide Biosynthesis Protein SpsA, Chain A"/>
    <property type="match status" value="1"/>
</dbReference>
<gene>
    <name evidence="2" type="ORF">E6H00_13625</name>
</gene>
<proteinExistence type="predicted"/>
<name>A0A537JX92_9BACT</name>
<feature type="domain" description="Glycosyltransferase 2-like" evidence="1">
    <location>
        <begin position="4"/>
        <end position="120"/>
    </location>
</feature>
<keyword evidence="2" id="KW-0808">Transferase</keyword>
<dbReference type="InterPro" id="IPR050834">
    <property type="entry name" value="Glycosyltransf_2"/>
</dbReference>